<sequence>MDRSFSASLHQVFLRLYLEELLRLKKVLSRILPAVEEGAHEGASSPFTGAPSRSVGDPVGVPGQGAGENNDIETVLNAFGILEGFQMTRSLLAKSRIGLCVGALRRHPDGRIKAKSTALVAKWKSAIEGRQAPKMTTGRYPGPISGDSTRDKARTFLWRALVDGLETAAAAAAAGSATAGETGRVAAAIEEALWSRFIVDRQSTKEYNAQLKTLKWNLADPKNPDLNLKVLWGMYTADQLANMTSAELASEEKKRERDKQKQESLEACQSDWEVRRMMSSGEAAQGQFPCFRCRTNKTVYFQMQTRSSDEPMTTFVTCLECGNRWKF</sequence>
<organism evidence="11 12">
    <name type="scientific">Cyclospora cayetanensis</name>
    <dbReference type="NCBI Taxonomy" id="88456"/>
    <lineage>
        <taxon>Eukaryota</taxon>
        <taxon>Sar</taxon>
        <taxon>Alveolata</taxon>
        <taxon>Apicomplexa</taxon>
        <taxon>Conoidasida</taxon>
        <taxon>Coccidia</taxon>
        <taxon>Eucoccidiorida</taxon>
        <taxon>Eimeriorina</taxon>
        <taxon>Eimeriidae</taxon>
        <taxon>Cyclospora</taxon>
    </lineage>
</organism>
<dbReference type="VEuPathDB" id="ToxoDB:LOC34622167"/>
<dbReference type="InterPro" id="IPR036575">
    <property type="entry name" value="TFIIS_cen_dom_sf"/>
</dbReference>
<dbReference type="PROSITE" id="PS51319">
    <property type="entry name" value="TFIIS_N"/>
    <property type="match status" value="1"/>
</dbReference>
<accession>A0A1D3DAL3</accession>
<dbReference type="SUPFAM" id="SSF46942">
    <property type="entry name" value="Elongation factor TFIIS domain 2"/>
    <property type="match status" value="1"/>
</dbReference>
<keyword evidence="3" id="KW-0862">Zinc</keyword>
<dbReference type="Pfam" id="PF01096">
    <property type="entry name" value="Zn_ribbon_TFIIS"/>
    <property type="match status" value="1"/>
</dbReference>
<dbReference type="InterPro" id="IPR001222">
    <property type="entry name" value="Znf_TFIIS"/>
</dbReference>
<dbReference type="AlphaFoldDB" id="A0A1D3DAL3"/>
<dbReference type="PANTHER" id="PTHR11477:SF0">
    <property type="entry name" value="IP08861P-RELATED"/>
    <property type="match status" value="1"/>
</dbReference>
<proteinExistence type="predicted"/>
<dbReference type="CDD" id="cd13749">
    <property type="entry name" value="Zn-ribbon_TFIIS"/>
    <property type="match status" value="1"/>
</dbReference>
<evidence type="ECO:0000256" key="6">
    <source>
        <dbReference type="PROSITE-ProRule" id="PRU00649"/>
    </source>
</evidence>
<keyword evidence="4 6" id="KW-0539">Nucleus</keyword>
<keyword evidence="11" id="KW-0251">Elongation factor</keyword>
<dbReference type="SUPFAM" id="SSF47676">
    <property type="entry name" value="Conserved domain common to transcription factors TFIIS, elongin A, CRSP70"/>
    <property type="match status" value="1"/>
</dbReference>
<evidence type="ECO:0000259" key="9">
    <source>
        <dbReference type="PROSITE" id="PS51319"/>
    </source>
</evidence>
<evidence type="ECO:0000256" key="7">
    <source>
        <dbReference type="SAM" id="MobiDB-lite"/>
    </source>
</evidence>
<dbReference type="PROSITE" id="PS51321">
    <property type="entry name" value="TFIIS_CENTRAL"/>
    <property type="match status" value="1"/>
</dbReference>
<dbReference type="SUPFAM" id="SSF57783">
    <property type="entry name" value="Zinc beta-ribbon"/>
    <property type="match status" value="1"/>
</dbReference>
<feature type="domain" description="TFIIS-type" evidence="8">
    <location>
        <begin position="286"/>
        <end position="326"/>
    </location>
</feature>
<evidence type="ECO:0000256" key="3">
    <source>
        <dbReference type="ARBA" id="ARBA00022833"/>
    </source>
</evidence>
<dbReference type="Gene3D" id="1.20.930.10">
    <property type="entry name" value="Conserved domain common to transcription factors TFIIS, elongin A, CRSP70"/>
    <property type="match status" value="1"/>
</dbReference>
<dbReference type="VEuPathDB" id="ToxoDB:cyc_05881"/>
<feature type="region of interest" description="Disordered" evidence="7">
    <location>
        <begin position="40"/>
        <end position="66"/>
    </location>
</feature>
<dbReference type="PROSITE" id="PS00466">
    <property type="entry name" value="ZF_TFIIS_1"/>
    <property type="match status" value="1"/>
</dbReference>
<dbReference type="Pfam" id="PF08711">
    <property type="entry name" value="Med26"/>
    <property type="match status" value="1"/>
</dbReference>
<keyword evidence="2 5" id="KW-0863">Zinc-finger</keyword>
<evidence type="ECO:0000256" key="1">
    <source>
        <dbReference type="ARBA" id="ARBA00022723"/>
    </source>
</evidence>
<dbReference type="InterPro" id="IPR017923">
    <property type="entry name" value="TFIIS_N"/>
</dbReference>
<evidence type="ECO:0000259" key="8">
    <source>
        <dbReference type="PROSITE" id="PS51133"/>
    </source>
</evidence>
<dbReference type="GO" id="GO:0003746">
    <property type="term" value="F:translation elongation factor activity"/>
    <property type="evidence" value="ECO:0007669"/>
    <property type="project" value="UniProtKB-KW"/>
</dbReference>
<gene>
    <name evidence="11" type="ORF">cyc_05881</name>
</gene>
<feature type="domain" description="TFIIS N-terminal" evidence="9">
    <location>
        <begin position="54"/>
        <end position="130"/>
    </location>
</feature>
<dbReference type="GO" id="GO:0003676">
    <property type="term" value="F:nucleic acid binding"/>
    <property type="evidence" value="ECO:0007669"/>
    <property type="project" value="InterPro"/>
</dbReference>
<dbReference type="GO" id="GO:0005634">
    <property type="term" value="C:nucleus"/>
    <property type="evidence" value="ECO:0007669"/>
    <property type="project" value="UniProtKB-SubCell"/>
</dbReference>
<name>A0A1D3DAL3_9EIME</name>
<keyword evidence="11" id="KW-0648">Protein biosynthesis</keyword>
<evidence type="ECO:0000256" key="5">
    <source>
        <dbReference type="PROSITE-ProRule" id="PRU00472"/>
    </source>
</evidence>
<dbReference type="InParanoid" id="A0A1D3DAL3"/>
<dbReference type="PROSITE" id="PS51133">
    <property type="entry name" value="ZF_TFIIS_2"/>
    <property type="match status" value="1"/>
</dbReference>
<protein>
    <submittedName>
        <fullName evidence="11">Transcription elongation factor</fullName>
    </submittedName>
</protein>
<comment type="subcellular location">
    <subcellularLocation>
        <location evidence="6">Nucleus</location>
    </subcellularLocation>
</comment>
<dbReference type="SMART" id="SM00510">
    <property type="entry name" value="TFS2M"/>
    <property type="match status" value="1"/>
</dbReference>
<dbReference type="GO" id="GO:0006351">
    <property type="term" value="P:DNA-templated transcription"/>
    <property type="evidence" value="ECO:0007669"/>
    <property type="project" value="InterPro"/>
</dbReference>
<dbReference type="InterPro" id="IPR003618">
    <property type="entry name" value="TFIIS_cen_dom"/>
</dbReference>
<comment type="caution">
    <text evidence="11">The sequence shown here is derived from an EMBL/GenBank/DDBJ whole genome shotgun (WGS) entry which is preliminary data.</text>
</comment>
<evidence type="ECO:0000313" key="12">
    <source>
        <dbReference type="Proteomes" id="UP000095192"/>
    </source>
</evidence>
<dbReference type="Pfam" id="PF07500">
    <property type="entry name" value="TFIIS_M"/>
    <property type="match status" value="1"/>
</dbReference>
<dbReference type="Proteomes" id="UP000095192">
    <property type="component" value="Unassembled WGS sequence"/>
</dbReference>
<reference evidence="11 12" key="1">
    <citation type="journal article" date="2016" name="BMC Genomics">
        <title>Comparative genomics reveals Cyclospora cayetanensis possesses coccidia-like metabolism and invasion components but unique surface antigens.</title>
        <authorList>
            <person name="Liu S."/>
            <person name="Wang L."/>
            <person name="Zheng H."/>
            <person name="Xu Z."/>
            <person name="Roellig D.M."/>
            <person name="Li N."/>
            <person name="Frace M.A."/>
            <person name="Tang K."/>
            <person name="Arrowood M.J."/>
            <person name="Moss D.M."/>
            <person name="Zhang L."/>
            <person name="Feng Y."/>
            <person name="Xiao L."/>
        </authorList>
    </citation>
    <scope>NUCLEOTIDE SEQUENCE [LARGE SCALE GENOMIC DNA]</scope>
    <source>
        <strain evidence="11 12">CHN_HEN01</strain>
    </source>
</reference>
<keyword evidence="12" id="KW-1185">Reference proteome</keyword>
<evidence type="ECO:0000313" key="11">
    <source>
        <dbReference type="EMBL" id="OEH80484.1"/>
    </source>
</evidence>
<dbReference type="Gene3D" id="1.10.472.30">
    <property type="entry name" value="Transcription elongation factor S-II, central domain"/>
    <property type="match status" value="1"/>
</dbReference>
<dbReference type="SMART" id="SM00440">
    <property type="entry name" value="ZnF_C2C2"/>
    <property type="match status" value="1"/>
</dbReference>
<evidence type="ECO:0000256" key="4">
    <source>
        <dbReference type="ARBA" id="ARBA00023242"/>
    </source>
</evidence>
<evidence type="ECO:0000256" key="2">
    <source>
        <dbReference type="ARBA" id="ARBA00022771"/>
    </source>
</evidence>
<feature type="domain" description="TFIIS central" evidence="10">
    <location>
        <begin position="149"/>
        <end position="276"/>
    </location>
</feature>
<dbReference type="PANTHER" id="PTHR11477">
    <property type="entry name" value="TRANSCRIPTION FACTOR S-II ZINC FINGER DOMAIN-CONTAINING PROTEIN"/>
    <property type="match status" value="1"/>
</dbReference>
<dbReference type="InterPro" id="IPR035441">
    <property type="entry name" value="TFIIS/LEDGF_dom_sf"/>
</dbReference>
<dbReference type="GO" id="GO:0008270">
    <property type="term" value="F:zinc ion binding"/>
    <property type="evidence" value="ECO:0007669"/>
    <property type="project" value="UniProtKB-KW"/>
</dbReference>
<dbReference type="Gene3D" id="2.20.25.10">
    <property type="match status" value="1"/>
</dbReference>
<keyword evidence="1" id="KW-0479">Metal-binding</keyword>
<dbReference type="EMBL" id="JROU02000064">
    <property type="protein sequence ID" value="OEH80484.1"/>
    <property type="molecule type" value="Genomic_DNA"/>
</dbReference>
<evidence type="ECO:0000259" key="10">
    <source>
        <dbReference type="PROSITE" id="PS51321"/>
    </source>
</evidence>